<organism evidence="1 2">
    <name type="scientific">Araneus ventricosus</name>
    <name type="common">Orbweaver spider</name>
    <name type="synonym">Epeira ventricosa</name>
    <dbReference type="NCBI Taxonomy" id="182803"/>
    <lineage>
        <taxon>Eukaryota</taxon>
        <taxon>Metazoa</taxon>
        <taxon>Ecdysozoa</taxon>
        <taxon>Arthropoda</taxon>
        <taxon>Chelicerata</taxon>
        <taxon>Arachnida</taxon>
        <taxon>Araneae</taxon>
        <taxon>Araneomorphae</taxon>
        <taxon>Entelegynae</taxon>
        <taxon>Araneoidea</taxon>
        <taxon>Araneidae</taxon>
        <taxon>Araneus</taxon>
    </lineage>
</organism>
<dbReference type="Proteomes" id="UP000499080">
    <property type="component" value="Unassembled WGS sequence"/>
</dbReference>
<evidence type="ECO:0000313" key="2">
    <source>
        <dbReference type="Proteomes" id="UP000499080"/>
    </source>
</evidence>
<sequence>MNHPALPLHPGNLNDSHCDSSITEVGVLVTIPSHGPTPHEGGTCYHWWRAARPTLLLYPPYKREAAYLSDGLSYPCTPAAPRWDCLDGNLNRVTPALP</sequence>
<gene>
    <name evidence="1" type="ORF">AVEN_190598_1</name>
</gene>
<keyword evidence="2" id="KW-1185">Reference proteome</keyword>
<accession>A0A4Y2CEK5</accession>
<proteinExistence type="predicted"/>
<comment type="caution">
    <text evidence="1">The sequence shown here is derived from an EMBL/GenBank/DDBJ whole genome shotgun (WGS) entry which is preliminary data.</text>
</comment>
<dbReference type="AlphaFoldDB" id="A0A4Y2CEK5"/>
<name>A0A4Y2CEK5_ARAVE</name>
<evidence type="ECO:0000313" key="1">
    <source>
        <dbReference type="EMBL" id="GBM02177.1"/>
    </source>
</evidence>
<reference evidence="1 2" key="1">
    <citation type="journal article" date="2019" name="Sci. Rep.">
        <title>Orb-weaving spider Araneus ventricosus genome elucidates the spidroin gene catalogue.</title>
        <authorList>
            <person name="Kono N."/>
            <person name="Nakamura H."/>
            <person name="Ohtoshi R."/>
            <person name="Moran D.A.P."/>
            <person name="Shinohara A."/>
            <person name="Yoshida Y."/>
            <person name="Fujiwara M."/>
            <person name="Mori M."/>
            <person name="Tomita M."/>
            <person name="Arakawa K."/>
        </authorList>
    </citation>
    <scope>NUCLEOTIDE SEQUENCE [LARGE SCALE GENOMIC DNA]</scope>
</reference>
<dbReference type="EMBL" id="BGPR01000177">
    <property type="protein sequence ID" value="GBM02177.1"/>
    <property type="molecule type" value="Genomic_DNA"/>
</dbReference>
<protein>
    <submittedName>
        <fullName evidence="1">Uncharacterized protein</fullName>
    </submittedName>
</protein>